<dbReference type="InterPro" id="IPR003140">
    <property type="entry name" value="PLipase/COase/thioEstase"/>
</dbReference>
<reference evidence="3" key="1">
    <citation type="submission" date="2023-07" db="EMBL/GenBank/DDBJ databases">
        <title>Two novel species in the genus Flavivirga.</title>
        <authorList>
            <person name="Kwon K."/>
        </authorList>
    </citation>
    <scope>NUCLEOTIDE SEQUENCE</scope>
    <source>
        <strain evidence="3">KACC 14157</strain>
    </source>
</reference>
<dbReference type="PANTHER" id="PTHR43037:SF1">
    <property type="entry name" value="BLL1128 PROTEIN"/>
    <property type="match status" value="1"/>
</dbReference>
<dbReference type="Gene3D" id="3.40.50.1820">
    <property type="entry name" value="alpha/beta hydrolase"/>
    <property type="match status" value="1"/>
</dbReference>
<dbReference type="Pfam" id="PF02230">
    <property type="entry name" value="Abhydrolase_2"/>
    <property type="match status" value="1"/>
</dbReference>
<dbReference type="SUPFAM" id="SSF53474">
    <property type="entry name" value="alpha/beta-Hydrolases"/>
    <property type="match status" value="1"/>
</dbReference>
<feature type="domain" description="Phospholipase/carboxylesterase/thioesterase" evidence="2">
    <location>
        <begin position="133"/>
        <end position="238"/>
    </location>
</feature>
<dbReference type="InterPro" id="IPR029058">
    <property type="entry name" value="AB_hydrolase_fold"/>
</dbReference>
<evidence type="ECO:0000313" key="3">
    <source>
        <dbReference type="EMBL" id="MDO5988059.1"/>
    </source>
</evidence>
<evidence type="ECO:0000259" key="2">
    <source>
        <dbReference type="Pfam" id="PF02230"/>
    </source>
</evidence>
<sequence length="267" mass="29880">MDASTIDSLMAKHVFSSSNGMQMPYRLFSPIIESTEKIPLVIFLHGRGDRGRDNSAQIYHEAGIIVNANSLLKAEIQSNFPCYILVPQCSDKTENEEWAKWVGNSPETPFKGLGADSTYTMSPSPSESGEAALELIEQTIKDKNIDANRVYIIGLSMGGFGTWEFTARKPHVFAGAIPMAGYSDPNQLEKIKHIPFWIFHGSIDKWNPVTGSRTMFKLLSDSNADVRYTEYVDTGHGESFKKAFNEAELIPWLFSKKRKTNSSQEKL</sequence>
<dbReference type="EMBL" id="JAUOEM010000003">
    <property type="protein sequence ID" value="MDO5988059.1"/>
    <property type="molecule type" value="Genomic_DNA"/>
</dbReference>
<evidence type="ECO:0000256" key="1">
    <source>
        <dbReference type="ARBA" id="ARBA00022729"/>
    </source>
</evidence>
<accession>A0ABT8X392</accession>
<dbReference type="RefSeq" id="WP_303282658.1">
    <property type="nucleotide sequence ID" value="NZ_BAABCZ010000011.1"/>
</dbReference>
<dbReference type="PANTHER" id="PTHR43037">
    <property type="entry name" value="UNNAMED PRODUCT-RELATED"/>
    <property type="match status" value="1"/>
</dbReference>
<keyword evidence="4" id="KW-1185">Reference proteome</keyword>
<keyword evidence="1" id="KW-0732">Signal</keyword>
<dbReference type="Proteomes" id="UP001176891">
    <property type="component" value="Unassembled WGS sequence"/>
</dbReference>
<protein>
    <submittedName>
        <fullName evidence="3">Prolyl oligopeptidase family serine peptidase</fullName>
    </submittedName>
</protein>
<dbReference type="InterPro" id="IPR050955">
    <property type="entry name" value="Plant_Biomass_Hydrol_Est"/>
</dbReference>
<organism evidence="3 4">
    <name type="scientific">Flavivirga amylovorans</name>
    <dbReference type="NCBI Taxonomy" id="870486"/>
    <lineage>
        <taxon>Bacteria</taxon>
        <taxon>Pseudomonadati</taxon>
        <taxon>Bacteroidota</taxon>
        <taxon>Flavobacteriia</taxon>
        <taxon>Flavobacteriales</taxon>
        <taxon>Flavobacteriaceae</taxon>
        <taxon>Flavivirga</taxon>
    </lineage>
</organism>
<proteinExistence type="predicted"/>
<gene>
    <name evidence="3" type="ORF">Q4Q39_11650</name>
</gene>
<evidence type="ECO:0000313" key="4">
    <source>
        <dbReference type="Proteomes" id="UP001176891"/>
    </source>
</evidence>
<comment type="caution">
    <text evidence="3">The sequence shown here is derived from an EMBL/GenBank/DDBJ whole genome shotgun (WGS) entry which is preliminary data.</text>
</comment>
<name>A0ABT8X392_9FLAO</name>